<dbReference type="Proteomes" id="UP000008370">
    <property type="component" value="Unassembled WGS sequence"/>
</dbReference>
<dbReference type="OrthoDB" id="3265564at2759"/>
<evidence type="ECO:0000313" key="3">
    <source>
        <dbReference type="Proteomes" id="UP000008370"/>
    </source>
</evidence>
<keyword evidence="3" id="KW-1185">Reference proteome</keyword>
<dbReference type="HOGENOM" id="CLU_2446718_0_0_1"/>
<proteinExistence type="predicted"/>
<keyword evidence="1" id="KW-0732">Signal</keyword>
<feature type="chain" id="PRO_5003890478" evidence="1">
    <location>
        <begin position="23"/>
        <end position="90"/>
    </location>
</feature>
<dbReference type="InParanoid" id="K5W200"/>
<dbReference type="AlphaFoldDB" id="K5W200"/>
<sequence length="90" mass="9354">MLSFKSLATVATLAFGALSVLAAPTLQARGVDVAADASLHLVRDTQVAGVAQIIQTTITTLTPMVEQFKFITASNCTADTLTPMVTSVKT</sequence>
<accession>K5W200</accession>
<dbReference type="GeneID" id="18913034"/>
<name>K5W200_PHACS</name>
<gene>
    <name evidence="2" type="ORF">PHACADRAFT_210857</name>
</gene>
<evidence type="ECO:0000313" key="2">
    <source>
        <dbReference type="EMBL" id="EKM53150.1"/>
    </source>
</evidence>
<reference evidence="2 3" key="1">
    <citation type="journal article" date="2012" name="BMC Genomics">
        <title>Comparative genomics of the white-rot fungi, Phanerochaete carnosa and P. chrysosporium, to elucidate the genetic basis of the distinct wood types they colonize.</title>
        <authorList>
            <person name="Suzuki H."/>
            <person name="MacDonald J."/>
            <person name="Syed K."/>
            <person name="Salamov A."/>
            <person name="Hori C."/>
            <person name="Aerts A."/>
            <person name="Henrissat B."/>
            <person name="Wiebenga A."/>
            <person name="vanKuyk P.A."/>
            <person name="Barry K."/>
            <person name="Lindquist E."/>
            <person name="LaButti K."/>
            <person name="Lapidus A."/>
            <person name="Lucas S."/>
            <person name="Coutinho P."/>
            <person name="Gong Y."/>
            <person name="Samejima M."/>
            <person name="Mahadevan R."/>
            <person name="Abou-Zaid M."/>
            <person name="de Vries R.P."/>
            <person name="Igarashi K."/>
            <person name="Yadav J.S."/>
            <person name="Grigoriev I.V."/>
            <person name="Master E.R."/>
        </authorList>
    </citation>
    <scope>NUCLEOTIDE SEQUENCE [LARGE SCALE GENOMIC DNA]</scope>
    <source>
        <strain evidence="2 3">HHB-10118-sp</strain>
    </source>
</reference>
<feature type="non-terminal residue" evidence="2">
    <location>
        <position position="90"/>
    </location>
</feature>
<dbReference type="RefSeq" id="XP_007397852.1">
    <property type="nucleotide sequence ID" value="XM_007397790.1"/>
</dbReference>
<evidence type="ECO:0000256" key="1">
    <source>
        <dbReference type="SAM" id="SignalP"/>
    </source>
</evidence>
<organism evidence="2 3">
    <name type="scientific">Phanerochaete carnosa (strain HHB-10118-sp)</name>
    <name type="common">White-rot fungus</name>
    <name type="synonym">Peniophora carnosa</name>
    <dbReference type="NCBI Taxonomy" id="650164"/>
    <lineage>
        <taxon>Eukaryota</taxon>
        <taxon>Fungi</taxon>
        <taxon>Dikarya</taxon>
        <taxon>Basidiomycota</taxon>
        <taxon>Agaricomycotina</taxon>
        <taxon>Agaricomycetes</taxon>
        <taxon>Polyporales</taxon>
        <taxon>Phanerochaetaceae</taxon>
        <taxon>Phanerochaete</taxon>
    </lineage>
</organism>
<protein>
    <submittedName>
        <fullName evidence="2">Uncharacterized protein</fullName>
    </submittedName>
</protein>
<dbReference type="EMBL" id="JH930474">
    <property type="protein sequence ID" value="EKM53150.1"/>
    <property type="molecule type" value="Genomic_DNA"/>
</dbReference>
<feature type="signal peptide" evidence="1">
    <location>
        <begin position="1"/>
        <end position="22"/>
    </location>
</feature>
<dbReference type="KEGG" id="pco:PHACADRAFT_210857"/>